<dbReference type="GO" id="GO:0005840">
    <property type="term" value="C:ribosome"/>
    <property type="evidence" value="ECO:0007669"/>
    <property type="project" value="UniProtKB-KW"/>
</dbReference>
<organism evidence="2 3">
    <name type="scientific">Coniochaeta pulveracea</name>
    <dbReference type="NCBI Taxonomy" id="177199"/>
    <lineage>
        <taxon>Eukaryota</taxon>
        <taxon>Fungi</taxon>
        <taxon>Dikarya</taxon>
        <taxon>Ascomycota</taxon>
        <taxon>Pezizomycotina</taxon>
        <taxon>Sordariomycetes</taxon>
        <taxon>Sordariomycetidae</taxon>
        <taxon>Coniochaetales</taxon>
        <taxon>Coniochaetaceae</taxon>
        <taxon>Coniochaeta</taxon>
    </lineage>
</organism>
<dbReference type="EMBL" id="QVQW01000008">
    <property type="protein sequence ID" value="RKU47508.1"/>
    <property type="molecule type" value="Genomic_DNA"/>
</dbReference>
<dbReference type="Proteomes" id="UP000275385">
    <property type="component" value="Unassembled WGS sequence"/>
</dbReference>
<dbReference type="OrthoDB" id="2529286at2759"/>
<evidence type="ECO:0000313" key="2">
    <source>
        <dbReference type="EMBL" id="RKU47508.1"/>
    </source>
</evidence>
<dbReference type="Pfam" id="PF10294">
    <property type="entry name" value="Methyltransf_16"/>
    <property type="match status" value="2"/>
</dbReference>
<name>A0A420YHZ2_9PEZI</name>
<dbReference type="PANTHER" id="PTHR14614">
    <property type="entry name" value="HEPATOCELLULAR CARCINOMA-ASSOCIATED ANTIGEN"/>
    <property type="match status" value="1"/>
</dbReference>
<gene>
    <name evidence="2" type="primary">RKM5</name>
    <name evidence="2" type="ORF">DL546_003741</name>
</gene>
<evidence type="ECO:0000313" key="3">
    <source>
        <dbReference type="Proteomes" id="UP000275385"/>
    </source>
</evidence>
<keyword evidence="2" id="KW-0687">Ribonucleoprotein</keyword>
<keyword evidence="2" id="KW-0808">Transferase</keyword>
<dbReference type="InterPro" id="IPR019410">
    <property type="entry name" value="Methyltransf_16"/>
</dbReference>
<reference evidence="2 3" key="1">
    <citation type="submission" date="2018-08" db="EMBL/GenBank/DDBJ databases">
        <title>Draft genome of the lignicolous fungus Coniochaeta pulveracea.</title>
        <authorList>
            <person name="Borstlap C.J."/>
            <person name="De Witt R.N."/>
            <person name="Botha A."/>
            <person name="Volschenk H."/>
        </authorList>
    </citation>
    <scope>NUCLEOTIDE SEQUENCE [LARGE SCALE GENOMIC DNA]</scope>
    <source>
        <strain evidence="2 3">CAB683</strain>
    </source>
</reference>
<sequence>MKESALEQLLDSLDKVDLADEEMYELFSQEPPSGNLGFLDPKARTLEITVAGHDLTIHQSPTALSSNRAGGTTGAVLWKITPVFAEWMSRPDNLFFANGVLSSQSAVIELGCGIAALNGLVLALKVCRYVLTDQTYVAKLVEQNIAENHDIWSGKPANGTRGSKTHARKTKGTVHELPQSSLVFRELDWETDAVDPSLTGGDPLRSFDSIIACDCIYNEALIEPFVQTCADICRLRVADHPDMPPTLCIVGQQLRDADVFEAFMNRFSRDFDIWRVPDPRLVDGLRSNSGFVVHVGRLKYSS</sequence>
<keyword evidence="2" id="KW-0689">Ribosomal protein</keyword>
<dbReference type="PANTHER" id="PTHR14614:SF109">
    <property type="entry name" value="RIBOSOMAL LYSINE N-METHYLTRANSFERASE 5"/>
    <property type="match status" value="1"/>
</dbReference>
<dbReference type="GO" id="GO:0008757">
    <property type="term" value="F:S-adenosylmethionine-dependent methyltransferase activity"/>
    <property type="evidence" value="ECO:0007669"/>
    <property type="project" value="UniProtKB-ARBA"/>
</dbReference>
<comment type="caution">
    <text evidence="2">The sequence shown here is derived from an EMBL/GenBank/DDBJ whole genome shotgun (WGS) entry which is preliminary data.</text>
</comment>
<dbReference type="InterPro" id="IPR029063">
    <property type="entry name" value="SAM-dependent_MTases_sf"/>
</dbReference>
<feature type="region of interest" description="Disordered" evidence="1">
    <location>
        <begin position="152"/>
        <end position="171"/>
    </location>
</feature>
<keyword evidence="3" id="KW-1185">Reference proteome</keyword>
<dbReference type="STRING" id="177199.A0A420YHZ2"/>
<dbReference type="GO" id="GO:0005829">
    <property type="term" value="C:cytosol"/>
    <property type="evidence" value="ECO:0007669"/>
    <property type="project" value="TreeGrafter"/>
</dbReference>
<proteinExistence type="predicted"/>
<dbReference type="Gene3D" id="3.40.50.150">
    <property type="entry name" value="Vaccinia Virus protein VP39"/>
    <property type="match status" value="1"/>
</dbReference>
<dbReference type="GO" id="GO:0032991">
    <property type="term" value="C:protein-containing complex"/>
    <property type="evidence" value="ECO:0007669"/>
    <property type="project" value="TreeGrafter"/>
</dbReference>
<keyword evidence="2" id="KW-0489">Methyltransferase</keyword>
<protein>
    <submittedName>
        <fullName evidence="2">Ribosomal protein lysine methyltransferase</fullName>
    </submittedName>
</protein>
<dbReference type="GO" id="GO:0032259">
    <property type="term" value="P:methylation"/>
    <property type="evidence" value="ECO:0007669"/>
    <property type="project" value="UniProtKB-KW"/>
</dbReference>
<dbReference type="AlphaFoldDB" id="A0A420YHZ2"/>
<accession>A0A420YHZ2</accession>
<evidence type="ECO:0000256" key="1">
    <source>
        <dbReference type="SAM" id="MobiDB-lite"/>
    </source>
</evidence>